<organism evidence="4 5">
    <name type="scientific">Noviherbaspirillum sedimenti</name>
    <dbReference type="NCBI Taxonomy" id="2320865"/>
    <lineage>
        <taxon>Bacteria</taxon>
        <taxon>Pseudomonadati</taxon>
        <taxon>Pseudomonadota</taxon>
        <taxon>Betaproteobacteria</taxon>
        <taxon>Burkholderiales</taxon>
        <taxon>Oxalobacteraceae</taxon>
        <taxon>Noviherbaspirillum</taxon>
    </lineage>
</organism>
<keyword evidence="4" id="KW-0456">Lyase</keyword>
<dbReference type="GO" id="GO:0004165">
    <property type="term" value="F:delta(3)-delta(2)-enoyl-CoA isomerase activity"/>
    <property type="evidence" value="ECO:0007669"/>
    <property type="project" value="UniProtKB-ARBA"/>
</dbReference>
<dbReference type="EC" id="4.2.1.17" evidence="4"/>
<keyword evidence="3" id="KW-0413">Isomerase</keyword>
<proteinExistence type="predicted"/>
<dbReference type="GO" id="GO:0004300">
    <property type="term" value="F:enoyl-CoA hydratase activity"/>
    <property type="evidence" value="ECO:0007669"/>
    <property type="project" value="UniProtKB-EC"/>
</dbReference>
<dbReference type="CDD" id="cd06558">
    <property type="entry name" value="crotonase-like"/>
    <property type="match status" value="1"/>
</dbReference>
<sequence>MEVSMNTNIRITVADGVAEIELFRREVKNALNAATYDAVTKALLKADLDPGTRVVMIRGQEDLFCSGNDLGEFLDPQGQGTRPALALMDAVQALRKPLIAAVGGAAIGLGTTILYHSDIVYATPDARFGMPFVPLGVCPEFGTSLLAPLFSGHRLASEAVLFGETFDVHRAREMGIVNQVVENANLIPFARQRAMKLASLPSETVINAKAMLKERLYASMHGLFRQELRQFDAMLTRSETQAGIKAFLERRRAAPANN</sequence>
<protein>
    <submittedName>
        <fullName evidence="4">Enoyl-CoA hydratase</fullName>
        <ecNumber evidence="4">4.2.1.17</ecNumber>
    </submittedName>
</protein>
<evidence type="ECO:0000313" key="5">
    <source>
        <dbReference type="Proteomes" id="UP000266327"/>
    </source>
</evidence>
<evidence type="ECO:0000256" key="2">
    <source>
        <dbReference type="ARBA" id="ARBA00023140"/>
    </source>
</evidence>
<name>A0A3A3G151_9BURK</name>
<dbReference type="SUPFAM" id="SSF52096">
    <property type="entry name" value="ClpP/crotonase"/>
    <property type="match status" value="1"/>
</dbReference>
<dbReference type="Gene3D" id="3.90.226.10">
    <property type="entry name" value="2-enoyl-CoA Hydratase, Chain A, domain 1"/>
    <property type="match status" value="1"/>
</dbReference>
<dbReference type="InterPro" id="IPR029045">
    <property type="entry name" value="ClpP/crotonase-like_dom_sf"/>
</dbReference>
<reference evidence="5" key="1">
    <citation type="submission" date="2018-09" db="EMBL/GenBank/DDBJ databases">
        <authorList>
            <person name="Zhu H."/>
        </authorList>
    </citation>
    <scope>NUCLEOTIDE SEQUENCE [LARGE SCALE GENOMIC DNA]</scope>
    <source>
        <strain evidence="5">K1S02-23</strain>
    </source>
</reference>
<keyword evidence="2" id="KW-0576">Peroxisome</keyword>
<dbReference type="InterPro" id="IPR001753">
    <property type="entry name" value="Enoyl-CoA_hydra/iso"/>
</dbReference>
<keyword evidence="5" id="KW-1185">Reference proteome</keyword>
<dbReference type="EMBL" id="QYUQ01000002">
    <property type="protein sequence ID" value="RJG00639.1"/>
    <property type="molecule type" value="Genomic_DNA"/>
</dbReference>
<evidence type="ECO:0000313" key="4">
    <source>
        <dbReference type="EMBL" id="RJG00639.1"/>
    </source>
</evidence>
<evidence type="ECO:0000256" key="1">
    <source>
        <dbReference type="ARBA" id="ARBA00004275"/>
    </source>
</evidence>
<dbReference type="PANTHER" id="PTHR43684:SF1">
    <property type="entry name" value="ENOYL-COA DELTA ISOMERASE 2"/>
    <property type="match status" value="1"/>
</dbReference>
<comment type="caution">
    <text evidence="4">The sequence shown here is derived from an EMBL/GenBank/DDBJ whole genome shotgun (WGS) entry which is preliminary data.</text>
</comment>
<dbReference type="InterPro" id="IPR051053">
    <property type="entry name" value="ECH/Chromodomain_protein"/>
</dbReference>
<dbReference type="Pfam" id="PF00378">
    <property type="entry name" value="ECH_1"/>
    <property type="match status" value="1"/>
</dbReference>
<gene>
    <name evidence="4" type="ORF">D3878_02785</name>
</gene>
<comment type="subcellular location">
    <subcellularLocation>
        <location evidence="1">Peroxisome</location>
    </subcellularLocation>
</comment>
<accession>A0A3A3G151</accession>
<evidence type="ECO:0000256" key="3">
    <source>
        <dbReference type="ARBA" id="ARBA00023235"/>
    </source>
</evidence>
<dbReference type="Proteomes" id="UP000266327">
    <property type="component" value="Unassembled WGS sequence"/>
</dbReference>
<dbReference type="AlphaFoldDB" id="A0A3A3G151"/>
<dbReference type="PANTHER" id="PTHR43684">
    <property type="match status" value="1"/>
</dbReference>